<reference evidence="19" key="2">
    <citation type="submission" date="2020-09" db="EMBL/GenBank/DDBJ databases">
        <authorList>
            <person name="Sun Q."/>
            <person name="Ohkuma M."/>
        </authorList>
    </citation>
    <scope>NUCLEOTIDE SEQUENCE</scope>
    <source>
        <strain evidence="19">JCM 4646</strain>
    </source>
</reference>
<dbReference type="InterPro" id="IPR003018">
    <property type="entry name" value="GAF"/>
</dbReference>
<keyword evidence="8" id="KW-0067">ATP-binding</keyword>
<dbReference type="SUPFAM" id="SSF81606">
    <property type="entry name" value="PP2C-like"/>
    <property type="match status" value="1"/>
</dbReference>
<dbReference type="GeneID" id="95356823"/>
<reference evidence="19" key="1">
    <citation type="journal article" date="2014" name="Int. J. Syst. Evol. Microbiol.">
        <title>Complete genome sequence of Corynebacterium casei LMG S-19264T (=DSM 44701T), isolated from a smear-ripened cheese.</title>
        <authorList>
            <consortium name="US DOE Joint Genome Institute (JGI-PGF)"/>
            <person name="Walter F."/>
            <person name="Albersmeier A."/>
            <person name="Kalinowski J."/>
            <person name="Ruckert C."/>
        </authorList>
    </citation>
    <scope>NUCLEOTIDE SEQUENCE</scope>
    <source>
        <strain evidence="19">JCM 4646</strain>
    </source>
</reference>
<dbReference type="FunFam" id="3.60.40.10:FF:000005">
    <property type="entry name" value="Serine/threonine protein phosphatase"/>
    <property type="match status" value="1"/>
</dbReference>
<dbReference type="InterPro" id="IPR003594">
    <property type="entry name" value="HATPase_dom"/>
</dbReference>
<dbReference type="FunFam" id="3.30.565.10:FF:000028">
    <property type="entry name" value="PAS sensor protein"/>
    <property type="match status" value="1"/>
</dbReference>
<dbReference type="CDD" id="cd16936">
    <property type="entry name" value="HATPase_RsbW-like"/>
    <property type="match status" value="1"/>
</dbReference>
<evidence type="ECO:0000256" key="6">
    <source>
        <dbReference type="ARBA" id="ARBA00022777"/>
    </source>
</evidence>
<dbReference type="InterPro" id="IPR001932">
    <property type="entry name" value="PPM-type_phosphatase-like_dom"/>
</dbReference>
<evidence type="ECO:0000256" key="14">
    <source>
        <dbReference type="ARBA" id="ARBA00075117"/>
    </source>
</evidence>
<organism evidence="19 20">
    <name type="scientific">Kitasatospora indigofera</name>
    <dbReference type="NCBI Taxonomy" id="67307"/>
    <lineage>
        <taxon>Bacteria</taxon>
        <taxon>Bacillati</taxon>
        <taxon>Actinomycetota</taxon>
        <taxon>Actinomycetes</taxon>
        <taxon>Kitasatosporales</taxon>
        <taxon>Streptomycetaceae</taxon>
        <taxon>Kitasatospora</taxon>
    </lineage>
</organism>
<keyword evidence="20" id="KW-1185">Reference proteome</keyword>
<comment type="catalytic activity">
    <reaction evidence="12">
        <text>O-phospho-L-seryl-[protein] + H2O = L-seryl-[protein] + phosphate</text>
        <dbReference type="Rhea" id="RHEA:20629"/>
        <dbReference type="Rhea" id="RHEA-COMP:9863"/>
        <dbReference type="Rhea" id="RHEA-COMP:11604"/>
        <dbReference type="ChEBI" id="CHEBI:15377"/>
        <dbReference type="ChEBI" id="CHEBI:29999"/>
        <dbReference type="ChEBI" id="CHEBI:43474"/>
        <dbReference type="ChEBI" id="CHEBI:83421"/>
        <dbReference type="EC" id="3.1.3.16"/>
    </reaction>
</comment>
<dbReference type="SUPFAM" id="SSF55781">
    <property type="entry name" value="GAF domain-like"/>
    <property type="match status" value="1"/>
</dbReference>
<dbReference type="SUPFAM" id="SSF55874">
    <property type="entry name" value="ATPase domain of HSP90 chaperone/DNA topoisomerase II/histidine kinase"/>
    <property type="match status" value="1"/>
</dbReference>
<evidence type="ECO:0000256" key="10">
    <source>
        <dbReference type="ARBA" id="ARBA00022912"/>
    </source>
</evidence>
<evidence type="ECO:0000256" key="2">
    <source>
        <dbReference type="ARBA" id="ARBA00022553"/>
    </source>
</evidence>
<evidence type="ECO:0000259" key="17">
    <source>
        <dbReference type="SMART" id="SM00065"/>
    </source>
</evidence>
<dbReference type="GO" id="GO:0004722">
    <property type="term" value="F:protein serine/threonine phosphatase activity"/>
    <property type="evidence" value="ECO:0007669"/>
    <property type="project" value="UniProtKB-EC"/>
</dbReference>
<feature type="region of interest" description="Disordered" evidence="16">
    <location>
        <begin position="1"/>
        <end position="37"/>
    </location>
</feature>
<evidence type="ECO:0000313" key="20">
    <source>
        <dbReference type="Proteomes" id="UP000617734"/>
    </source>
</evidence>
<dbReference type="PANTHER" id="PTHR43156">
    <property type="entry name" value="STAGE II SPORULATION PROTEIN E-RELATED"/>
    <property type="match status" value="1"/>
</dbReference>
<keyword evidence="3" id="KW-0808">Transferase</keyword>
<evidence type="ECO:0000256" key="7">
    <source>
        <dbReference type="ARBA" id="ARBA00022801"/>
    </source>
</evidence>
<dbReference type="SMART" id="SM00065">
    <property type="entry name" value="GAF"/>
    <property type="match status" value="1"/>
</dbReference>
<dbReference type="Gene3D" id="3.60.40.10">
    <property type="entry name" value="PPM-type phosphatase domain"/>
    <property type="match status" value="1"/>
</dbReference>
<dbReference type="Pfam" id="PF13581">
    <property type="entry name" value="HATPase_c_2"/>
    <property type="match status" value="1"/>
</dbReference>
<dbReference type="GO" id="GO:0016301">
    <property type="term" value="F:kinase activity"/>
    <property type="evidence" value="ECO:0007669"/>
    <property type="project" value="UniProtKB-KW"/>
</dbReference>
<proteinExistence type="predicted"/>
<evidence type="ECO:0000256" key="9">
    <source>
        <dbReference type="ARBA" id="ARBA00022842"/>
    </source>
</evidence>
<dbReference type="AlphaFoldDB" id="A0A919GCX3"/>
<feature type="compositionally biased region" description="Basic and acidic residues" evidence="16">
    <location>
        <begin position="233"/>
        <end position="243"/>
    </location>
</feature>
<dbReference type="InterPro" id="IPR029016">
    <property type="entry name" value="GAF-like_dom_sf"/>
</dbReference>
<keyword evidence="6" id="KW-0418">Kinase</keyword>
<dbReference type="InterPro" id="IPR052016">
    <property type="entry name" value="Bact_Sigma-Reg"/>
</dbReference>
<feature type="domain" description="GAF" evidence="17">
    <location>
        <begin position="60"/>
        <end position="270"/>
    </location>
</feature>
<keyword evidence="4" id="KW-0479">Metal-binding</keyword>
<evidence type="ECO:0000256" key="16">
    <source>
        <dbReference type="SAM" id="MobiDB-lite"/>
    </source>
</evidence>
<feature type="region of interest" description="Disordered" evidence="16">
    <location>
        <begin position="198"/>
        <end position="245"/>
    </location>
</feature>
<feature type="compositionally biased region" description="Pro residues" evidence="16">
    <location>
        <begin position="13"/>
        <end position="25"/>
    </location>
</feature>
<dbReference type="PANTHER" id="PTHR43156:SF2">
    <property type="entry name" value="STAGE II SPORULATION PROTEIN E"/>
    <property type="match status" value="1"/>
</dbReference>
<evidence type="ECO:0000256" key="15">
    <source>
        <dbReference type="ARBA" id="ARBA00081350"/>
    </source>
</evidence>
<keyword evidence="7" id="KW-0378">Hydrolase</keyword>
<dbReference type="GO" id="GO:0046872">
    <property type="term" value="F:metal ion binding"/>
    <property type="evidence" value="ECO:0007669"/>
    <property type="project" value="UniProtKB-KW"/>
</dbReference>
<dbReference type="SMART" id="SM00331">
    <property type="entry name" value="PP2C_SIG"/>
    <property type="match status" value="1"/>
</dbReference>
<evidence type="ECO:0000313" key="19">
    <source>
        <dbReference type="EMBL" id="GHH81858.1"/>
    </source>
</evidence>
<protein>
    <recommendedName>
        <fullName evidence="1">protein-serine/threonine phosphatase</fullName>
        <ecNumber evidence="1">3.1.3.16</ecNumber>
    </recommendedName>
    <alternativeName>
        <fullName evidence="15">Protein-serine/threonine phosphatase</fullName>
    </alternativeName>
    <alternativeName>
        <fullName evidence="14">Serine/threonine-protein kinase</fullName>
    </alternativeName>
</protein>
<dbReference type="Gene3D" id="3.30.565.10">
    <property type="entry name" value="Histidine kinase-like ATPase, C-terminal domain"/>
    <property type="match status" value="1"/>
</dbReference>
<evidence type="ECO:0000256" key="8">
    <source>
        <dbReference type="ARBA" id="ARBA00022840"/>
    </source>
</evidence>
<evidence type="ECO:0000256" key="11">
    <source>
        <dbReference type="ARBA" id="ARBA00023211"/>
    </source>
</evidence>
<evidence type="ECO:0000259" key="18">
    <source>
        <dbReference type="SMART" id="SM00331"/>
    </source>
</evidence>
<dbReference type="RefSeq" id="WP_229927938.1">
    <property type="nucleotide sequence ID" value="NZ_BNBO01000055.1"/>
</dbReference>
<evidence type="ECO:0000256" key="13">
    <source>
        <dbReference type="ARBA" id="ARBA00056274"/>
    </source>
</evidence>
<evidence type="ECO:0000256" key="12">
    <source>
        <dbReference type="ARBA" id="ARBA00047761"/>
    </source>
</evidence>
<dbReference type="Proteomes" id="UP000617734">
    <property type="component" value="Unassembled WGS sequence"/>
</dbReference>
<dbReference type="Pfam" id="PF07228">
    <property type="entry name" value="SpoIIE"/>
    <property type="match status" value="1"/>
</dbReference>
<evidence type="ECO:0000256" key="1">
    <source>
        <dbReference type="ARBA" id="ARBA00013081"/>
    </source>
</evidence>
<comment type="function">
    <text evidence="13">Primarily acts as an independent SigF regulator that is sensitive to the osmosensory signal, mediating the cross talk of PknD with the SigF regulon. Possesses both phosphatase and kinase activities. The kinase domain functions as a classic anti-sigma factor-like kinase to phosphorylate the anti-anti-sigma factor domain at the canonical regulatory site, and the phosphatase domain antagonizes this activity.</text>
</comment>
<dbReference type="Gene3D" id="3.30.450.40">
    <property type="match status" value="1"/>
</dbReference>
<feature type="domain" description="PPM-type phosphatase" evidence="18">
    <location>
        <begin position="291"/>
        <end position="502"/>
    </location>
</feature>
<accession>A0A919GCX3</accession>
<keyword evidence="10" id="KW-0904">Protein phosphatase</keyword>
<dbReference type="InterPro" id="IPR036890">
    <property type="entry name" value="HATPase_C_sf"/>
</dbReference>
<keyword evidence="11" id="KW-0464">Manganese</keyword>
<keyword evidence="9" id="KW-0460">Magnesium</keyword>
<dbReference type="InterPro" id="IPR036457">
    <property type="entry name" value="PPM-type-like_dom_sf"/>
</dbReference>
<evidence type="ECO:0000256" key="5">
    <source>
        <dbReference type="ARBA" id="ARBA00022741"/>
    </source>
</evidence>
<dbReference type="EC" id="3.1.3.16" evidence="1"/>
<comment type="caution">
    <text evidence="19">The sequence shown here is derived from an EMBL/GenBank/DDBJ whole genome shotgun (WGS) entry which is preliminary data.</text>
</comment>
<sequence>MRDQLKPETGQPPAVPAQRRPPPGGADPNDGEESDGVAGQVAERLAYLDAATRRINSALDLASTLRNLCRVLVPALADGAVVHLREPLPNVERDPGCPTRLRIHHSHGTRLGRRSGAGPSTPVPPDGALCRAMLSRDPVEPAVIGTSTDARIRPLLRELYGSRTAGRLTAGTSVLALPLRGRKAVLGLLVLIRRPPKGAAGGVEEPGPTGPTEPVDGPALAAGPADPAGAGDPDGRGHGRFDPADTATASHLATQAGLAVDTALRYSREWEIADELQRSMLPTHLPQPHGVRLAHRYLPGERGAQVGGDWYDAVPLPGNRVALIVGDVMGHSLTSAAIMGQLRTSAQTLAALDLPPHEVLYHLDEQAQRLGREQHLATCVYAVYDPIANRVVLANAGHVPPVLVQPDGRADLLDLPSGAPIGVGGIDFSSVELPAPPGSALLLFTDGLVETRRRPISTGLELLRARLATSHRHSPEHLCQDALRILPPGDRGDDIALLAASFDGIPAEDVAHWYLQPRHETPGRARRLAAHTLRRWGLEHLTESTELMVSELVTNAVQHATRPVTLSMVRTSRLRCEVGDDSPLLPRRRRAAPDEERGRGLQIVARCADRWGATRLGAGKVVWFEQRLP</sequence>
<dbReference type="GO" id="GO:0005524">
    <property type="term" value="F:ATP binding"/>
    <property type="evidence" value="ECO:0007669"/>
    <property type="project" value="UniProtKB-KW"/>
</dbReference>
<evidence type="ECO:0000256" key="3">
    <source>
        <dbReference type="ARBA" id="ARBA00022679"/>
    </source>
</evidence>
<name>A0A919GCX3_9ACTN</name>
<evidence type="ECO:0000256" key="4">
    <source>
        <dbReference type="ARBA" id="ARBA00022723"/>
    </source>
</evidence>
<keyword evidence="2" id="KW-0597">Phosphoprotein</keyword>
<feature type="compositionally biased region" description="Low complexity" evidence="16">
    <location>
        <begin position="202"/>
        <end position="231"/>
    </location>
</feature>
<keyword evidence="5" id="KW-0547">Nucleotide-binding</keyword>
<dbReference type="EMBL" id="BNBO01000055">
    <property type="protein sequence ID" value="GHH81858.1"/>
    <property type="molecule type" value="Genomic_DNA"/>
</dbReference>
<gene>
    <name evidence="19" type="ORF">GCM10018781_65340</name>
</gene>